<dbReference type="InterPro" id="IPR044839">
    <property type="entry name" value="NDR1-like"/>
</dbReference>
<feature type="domain" description="Late embryogenesis abundant protein LEA-2 subgroup" evidence="7">
    <location>
        <begin position="106"/>
        <end position="205"/>
    </location>
</feature>
<feature type="region of interest" description="Disordered" evidence="5">
    <location>
        <begin position="1"/>
        <end position="25"/>
    </location>
</feature>
<dbReference type="InterPro" id="IPR004864">
    <property type="entry name" value="LEA_2"/>
</dbReference>
<name>A0AAF0PYI7_SOLVR</name>
<protein>
    <recommendedName>
        <fullName evidence="7">Late embryogenesis abundant protein LEA-2 subgroup domain-containing protein</fullName>
    </recommendedName>
</protein>
<keyword evidence="4 6" id="KW-0472">Membrane</keyword>
<feature type="transmembrane region" description="Helical" evidence="6">
    <location>
        <begin position="41"/>
        <end position="64"/>
    </location>
</feature>
<dbReference type="SUPFAM" id="SSF117070">
    <property type="entry name" value="LEA14-like"/>
    <property type="match status" value="1"/>
</dbReference>
<organism evidence="8 9">
    <name type="scientific">Solanum verrucosum</name>
    <dbReference type="NCBI Taxonomy" id="315347"/>
    <lineage>
        <taxon>Eukaryota</taxon>
        <taxon>Viridiplantae</taxon>
        <taxon>Streptophyta</taxon>
        <taxon>Embryophyta</taxon>
        <taxon>Tracheophyta</taxon>
        <taxon>Spermatophyta</taxon>
        <taxon>Magnoliopsida</taxon>
        <taxon>eudicotyledons</taxon>
        <taxon>Gunneridae</taxon>
        <taxon>Pentapetalae</taxon>
        <taxon>asterids</taxon>
        <taxon>lamiids</taxon>
        <taxon>Solanales</taxon>
        <taxon>Solanaceae</taxon>
        <taxon>Solanoideae</taxon>
        <taxon>Solaneae</taxon>
        <taxon>Solanum</taxon>
    </lineage>
</organism>
<evidence type="ECO:0000256" key="2">
    <source>
        <dbReference type="ARBA" id="ARBA00022692"/>
    </source>
</evidence>
<dbReference type="EMBL" id="CP133612">
    <property type="protein sequence ID" value="WMV11505.1"/>
    <property type="molecule type" value="Genomic_DNA"/>
</dbReference>
<dbReference type="GO" id="GO:0098542">
    <property type="term" value="P:defense response to other organism"/>
    <property type="evidence" value="ECO:0007669"/>
    <property type="project" value="InterPro"/>
</dbReference>
<dbReference type="PANTHER" id="PTHR31234">
    <property type="entry name" value="LATE EMBRYOGENESIS ABUNDANT (LEA) HYDROXYPROLINE-RICH GLYCOPROTEIN FAMILY"/>
    <property type="match status" value="1"/>
</dbReference>
<dbReference type="GO" id="GO:0016020">
    <property type="term" value="C:membrane"/>
    <property type="evidence" value="ECO:0007669"/>
    <property type="project" value="UniProtKB-SubCell"/>
</dbReference>
<sequence>MVGRDQVRPLAPASDRPHSSDDDETTLNVKKRFHQRRCFKYCACVSTFLFLLAIIIIILIFTVFKIKDPIITMNGVTVEKLDLVNTSGNLLPIPKPGSNMTIKADVSVKNPNYSSFRYSNTTTTISYRDTVVGEARGPPGKSKARKTMRMNVTIDIITDKIVSHPGLQDDISSGLLTMNSYTSVGGRVKLLNMIKKYVVVKMNCSITVNITSQSIQDQKCTKKVKL</sequence>
<dbReference type="Gene3D" id="2.60.40.1820">
    <property type="match status" value="1"/>
</dbReference>
<evidence type="ECO:0000256" key="4">
    <source>
        <dbReference type="ARBA" id="ARBA00023136"/>
    </source>
</evidence>
<dbReference type="PANTHER" id="PTHR31234:SF65">
    <property type="entry name" value="LATE EMBRYOGENESIS ABUNDANT PROTEIN, LEA_2 SUBGROUP"/>
    <property type="match status" value="1"/>
</dbReference>
<dbReference type="Pfam" id="PF03168">
    <property type="entry name" value="LEA_2"/>
    <property type="match status" value="1"/>
</dbReference>
<gene>
    <name evidence="8" type="ORF">MTR67_004890</name>
</gene>
<keyword evidence="3 6" id="KW-1133">Transmembrane helix</keyword>
<evidence type="ECO:0000256" key="1">
    <source>
        <dbReference type="ARBA" id="ARBA00004167"/>
    </source>
</evidence>
<dbReference type="Proteomes" id="UP001234989">
    <property type="component" value="Chromosome 1"/>
</dbReference>
<proteinExistence type="predicted"/>
<comment type="subcellular location">
    <subcellularLocation>
        <location evidence="1">Membrane</location>
        <topology evidence="1">Single-pass membrane protein</topology>
    </subcellularLocation>
</comment>
<evidence type="ECO:0000259" key="7">
    <source>
        <dbReference type="Pfam" id="PF03168"/>
    </source>
</evidence>
<evidence type="ECO:0000313" key="9">
    <source>
        <dbReference type="Proteomes" id="UP001234989"/>
    </source>
</evidence>
<reference evidence="8" key="1">
    <citation type="submission" date="2023-08" db="EMBL/GenBank/DDBJ databases">
        <title>A de novo genome assembly of Solanum verrucosum Schlechtendal, a Mexican diploid species geographically isolated from the other diploid A-genome species in potato relatives.</title>
        <authorList>
            <person name="Hosaka K."/>
        </authorList>
    </citation>
    <scope>NUCLEOTIDE SEQUENCE</scope>
    <source>
        <tissue evidence="8">Young leaves</tissue>
    </source>
</reference>
<dbReference type="AlphaFoldDB" id="A0AAF0PYI7"/>
<evidence type="ECO:0000256" key="5">
    <source>
        <dbReference type="SAM" id="MobiDB-lite"/>
    </source>
</evidence>
<keyword evidence="9" id="KW-1185">Reference proteome</keyword>
<accession>A0AAF0PYI7</accession>
<evidence type="ECO:0000313" key="8">
    <source>
        <dbReference type="EMBL" id="WMV11505.1"/>
    </source>
</evidence>
<evidence type="ECO:0000256" key="3">
    <source>
        <dbReference type="ARBA" id="ARBA00022989"/>
    </source>
</evidence>
<keyword evidence="2 6" id="KW-0812">Transmembrane</keyword>
<evidence type="ECO:0000256" key="6">
    <source>
        <dbReference type="SAM" id="Phobius"/>
    </source>
</evidence>